<evidence type="ECO:0000313" key="4">
    <source>
        <dbReference type="EMBL" id="KTF05070.1"/>
    </source>
</evidence>
<comment type="caution">
    <text evidence="4">The sequence shown here is derived from an EMBL/GenBank/DDBJ whole genome shotgun (WGS) entry which is preliminary data.</text>
</comment>
<feature type="signal peptide" evidence="3">
    <location>
        <begin position="1"/>
        <end position="26"/>
    </location>
</feature>
<dbReference type="PANTHER" id="PTHR48148:SF3">
    <property type="entry name" value="KERATINOCYTE PROLINE-RICH PROTEIN"/>
    <property type="match status" value="1"/>
</dbReference>
<evidence type="ECO:0000313" key="5">
    <source>
        <dbReference type="Proteomes" id="UP000054404"/>
    </source>
</evidence>
<dbReference type="PANTHER" id="PTHR48148">
    <property type="entry name" value="KERATINOCYTE PROLINE-RICH PROTEIN"/>
    <property type="match status" value="1"/>
</dbReference>
<keyword evidence="2" id="KW-0812">Transmembrane</keyword>
<dbReference type="PATRIC" id="fig|59561.3.peg.374"/>
<dbReference type="RefSeq" id="WP_062612611.1">
    <property type="nucleotide sequence ID" value="NZ_LNIZ01000001.1"/>
</dbReference>
<feature type="compositionally biased region" description="Pro residues" evidence="1">
    <location>
        <begin position="415"/>
        <end position="463"/>
    </location>
</feature>
<protein>
    <submittedName>
        <fullName evidence="4">Procyclic acidic repetitive protein (PARP)</fullName>
    </submittedName>
</protein>
<feature type="region of interest" description="Disordered" evidence="1">
    <location>
        <begin position="405"/>
        <end position="468"/>
    </location>
</feature>
<feature type="compositionally biased region" description="Acidic residues" evidence="1">
    <location>
        <begin position="405"/>
        <end position="414"/>
    </location>
</feature>
<keyword evidence="2" id="KW-1133">Transmembrane helix</keyword>
<evidence type="ECO:0000256" key="3">
    <source>
        <dbReference type="SAM" id="SignalP"/>
    </source>
</evidence>
<evidence type="ECO:0000256" key="2">
    <source>
        <dbReference type="SAM" id="Phobius"/>
    </source>
</evidence>
<organism evidence="4 5">
    <name type="scientific">Trueperella bernardiae</name>
    <dbReference type="NCBI Taxonomy" id="59561"/>
    <lineage>
        <taxon>Bacteria</taxon>
        <taxon>Bacillati</taxon>
        <taxon>Actinomycetota</taxon>
        <taxon>Actinomycetes</taxon>
        <taxon>Actinomycetales</taxon>
        <taxon>Actinomycetaceae</taxon>
        <taxon>Trueperella</taxon>
    </lineage>
</organism>
<dbReference type="AlphaFoldDB" id="A0A0W1KNF5"/>
<sequence>MDTIIRRSFIFILAAALFAFVPFAVAGEQSWTRVATEPSRWGALSSPHVPIAICTGDTQLNFSYQPGMEKADFESRSLTRAGEPYTQQGTEVGWKTSISASDTGKVAAMFDLWGTEAVAGIAPEAFTLAVHELTADSRGIASTSKKAWQDQARRLLEIAAKIAGPHKAGELTFADGKLSGFTVIGQAGVPLVGVPFSAELSGATWESTGEAVLTGTTGAEQQSFAVTAPAFGEVTLKVTYSKIPGHSFATGHHSVAQDLHMRGERGAIEQNAVLRNTPSQTKVSISTKAAIKDSGAIRDLVTVSADEWPKVERIPATFDLTARLYGPFEEQLEEQEVVPDGVEAAETVSLSVIEPGTYEVVFDHEPSPGWYTVVVDGHFRDDGDFAGLPQDNVAMPFFEPDETVFVEPEPEPEPTPEPMPEPTPEPTPESTPEPTPEPTPTPAPQPKPEPTPVPAPEPKPSTPPAVLANTGAFSLPFAAMAVGLAGLGVTLVAGARSTSKRR</sequence>
<dbReference type="Proteomes" id="UP000054404">
    <property type="component" value="Unassembled WGS sequence"/>
</dbReference>
<gene>
    <name evidence="4" type="ORF">AQZ59_00380</name>
</gene>
<keyword evidence="3" id="KW-0732">Signal</keyword>
<dbReference type="EMBL" id="LNIZ01000001">
    <property type="protein sequence ID" value="KTF05070.1"/>
    <property type="molecule type" value="Genomic_DNA"/>
</dbReference>
<name>A0A0W1KNF5_9ACTO</name>
<keyword evidence="5" id="KW-1185">Reference proteome</keyword>
<evidence type="ECO:0000256" key="1">
    <source>
        <dbReference type="SAM" id="MobiDB-lite"/>
    </source>
</evidence>
<proteinExistence type="predicted"/>
<dbReference type="STRING" id="59561.AQZ59_00380"/>
<keyword evidence="2" id="KW-0472">Membrane</keyword>
<feature type="transmembrane region" description="Helical" evidence="2">
    <location>
        <begin position="473"/>
        <end position="495"/>
    </location>
</feature>
<reference evidence="4 5" key="1">
    <citation type="submission" date="2015-11" db="EMBL/GenBank/DDBJ databases">
        <title>Draft Genome Sequence of the Type Strain Trueperella bernardiae LCDC 89-0504T, Isolated from Blood Culture.</title>
        <authorList>
            <person name="Bernier A.-M."/>
            <person name="Bernard K."/>
        </authorList>
    </citation>
    <scope>NUCLEOTIDE SEQUENCE [LARGE SCALE GENOMIC DNA]</scope>
    <source>
        <strain evidence="4 5">LCDC 89-0504</strain>
    </source>
</reference>
<accession>A0A0W1KNF5</accession>
<feature type="chain" id="PRO_5006924316" evidence="3">
    <location>
        <begin position="27"/>
        <end position="502"/>
    </location>
</feature>